<evidence type="ECO:0000259" key="2">
    <source>
        <dbReference type="Pfam" id="PF13401"/>
    </source>
</evidence>
<dbReference type="InterPro" id="IPR052026">
    <property type="entry name" value="ExeA_AAA_ATPase_DNA-bind"/>
</dbReference>
<gene>
    <name evidence="3" type="ORF">FHS48_002166</name>
</gene>
<feature type="compositionally biased region" description="Basic and acidic residues" evidence="1">
    <location>
        <begin position="494"/>
        <end position="533"/>
    </location>
</feature>
<proteinExistence type="predicted"/>
<dbReference type="Pfam" id="PF13401">
    <property type="entry name" value="AAA_22"/>
    <property type="match status" value="1"/>
</dbReference>
<feature type="compositionally biased region" description="Low complexity" evidence="1">
    <location>
        <begin position="476"/>
        <end position="490"/>
    </location>
</feature>
<name>A0A7W9ZFV2_NOVIT</name>
<dbReference type="GO" id="GO:0016887">
    <property type="term" value="F:ATP hydrolysis activity"/>
    <property type="evidence" value="ECO:0007669"/>
    <property type="project" value="InterPro"/>
</dbReference>
<dbReference type="PANTHER" id="PTHR35894">
    <property type="entry name" value="GENERAL SECRETION PATHWAY PROTEIN A-RELATED"/>
    <property type="match status" value="1"/>
</dbReference>
<feature type="compositionally biased region" description="Low complexity" evidence="1">
    <location>
        <begin position="563"/>
        <end position="581"/>
    </location>
</feature>
<feature type="compositionally biased region" description="Basic and acidic residues" evidence="1">
    <location>
        <begin position="545"/>
        <end position="554"/>
    </location>
</feature>
<dbReference type="InterPro" id="IPR049945">
    <property type="entry name" value="AAA_22"/>
</dbReference>
<organism evidence="3 4">
    <name type="scientific">Novispirillum itersonii</name>
    <name type="common">Aquaspirillum itersonii</name>
    <dbReference type="NCBI Taxonomy" id="189"/>
    <lineage>
        <taxon>Bacteria</taxon>
        <taxon>Pseudomonadati</taxon>
        <taxon>Pseudomonadota</taxon>
        <taxon>Alphaproteobacteria</taxon>
        <taxon>Rhodospirillales</taxon>
        <taxon>Novispirillaceae</taxon>
        <taxon>Novispirillum</taxon>
    </lineage>
</organism>
<dbReference type="AlphaFoldDB" id="A0A7W9ZFV2"/>
<accession>A0A7W9ZFV2</accession>
<sequence>MTGVFETAPMSADGGRGHGGRGHGGHGQGAEGPDRPYLSHFGLREEPFPAAASARAYFLTSASYQVLEGLRAALASGTPLMRVCGADGVGKTLLAEMVPSVMTPEMEPVVLDAAGLGTDPFALVLRRALGMPETASDPLADMLSVLAAARDENVSPVLVIDNAHLLGTEALQALNALLTPPVSGGPAPMQVVLIGTPHLETLLGASRFPRLRRAGGYMAELVPFTRQEATDYIGYRLRKAQAQTRPAPLFEDLAVQRLVTACCGNPRVLNVTCEAALLIAYAEGAERVGKTHADRAIEGARMPSRFGQWLSGGRLSWVAGVAGVLIGAGVTAAVISRGLLPVPLASAPAPVAAPVVAAAPAPAPSADPEPQAAGLPAAPLPAVAPAEGVTPPLAAVAEPEVPLPSVSPEAGEADILAAVQAVAPSAAPAVAAEVEVIRGRTVKPHHDKAPDASRTVEAKPVPAPASTPETAEKSAPVKAVAEAGPAVKAASPHRLAEKPVEKPPEKPVEKIPEKPVEKPAVRPADKPLEKPVVKADPPPVAKPVAEPKRVDSKPPKPQPAPEPVVAVKPAAVKPAPTPQAASGTSAGRQENGRWVWQ</sequence>
<evidence type="ECO:0000313" key="3">
    <source>
        <dbReference type="EMBL" id="MBB6210741.1"/>
    </source>
</evidence>
<evidence type="ECO:0000256" key="1">
    <source>
        <dbReference type="SAM" id="MobiDB-lite"/>
    </source>
</evidence>
<dbReference type="PANTHER" id="PTHR35894:SF1">
    <property type="entry name" value="PHOSPHORIBULOKINASE _ URIDINE KINASE FAMILY"/>
    <property type="match status" value="1"/>
</dbReference>
<keyword evidence="4" id="KW-1185">Reference proteome</keyword>
<feature type="region of interest" description="Disordered" evidence="1">
    <location>
        <begin position="441"/>
        <end position="597"/>
    </location>
</feature>
<reference evidence="3 4" key="1">
    <citation type="submission" date="2020-08" db="EMBL/GenBank/DDBJ databases">
        <title>Genomic Encyclopedia of Type Strains, Phase IV (KMG-IV): sequencing the most valuable type-strain genomes for metagenomic binning, comparative biology and taxonomic classification.</title>
        <authorList>
            <person name="Goeker M."/>
        </authorList>
    </citation>
    <scope>NUCLEOTIDE SEQUENCE [LARGE SCALE GENOMIC DNA]</scope>
    <source>
        <strain evidence="3 4">DSM 11590</strain>
    </source>
</reference>
<feature type="domain" description="ORC1/DEAH AAA+ ATPase" evidence="2">
    <location>
        <begin position="80"/>
        <end position="203"/>
    </location>
</feature>
<feature type="compositionally biased region" description="Basic and acidic residues" evidence="1">
    <location>
        <begin position="447"/>
        <end position="457"/>
    </location>
</feature>
<protein>
    <submittedName>
        <fullName evidence="3">Type II secretory pathway predicted ATPase ExeA</fullName>
    </submittedName>
</protein>
<dbReference type="SUPFAM" id="SSF52540">
    <property type="entry name" value="P-loop containing nucleoside triphosphate hydrolases"/>
    <property type="match status" value="1"/>
</dbReference>
<dbReference type="InterPro" id="IPR027417">
    <property type="entry name" value="P-loop_NTPase"/>
</dbReference>
<dbReference type="Proteomes" id="UP000544872">
    <property type="component" value="Unassembled WGS sequence"/>
</dbReference>
<feature type="region of interest" description="Disordered" evidence="1">
    <location>
        <begin position="1"/>
        <end position="34"/>
    </location>
</feature>
<dbReference type="EMBL" id="JACIIX010000007">
    <property type="protein sequence ID" value="MBB6210741.1"/>
    <property type="molecule type" value="Genomic_DNA"/>
</dbReference>
<comment type="caution">
    <text evidence="3">The sequence shown here is derived from an EMBL/GenBank/DDBJ whole genome shotgun (WGS) entry which is preliminary data.</text>
</comment>
<evidence type="ECO:0000313" key="4">
    <source>
        <dbReference type="Proteomes" id="UP000544872"/>
    </source>
</evidence>